<dbReference type="SUPFAM" id="SSF54593">
    <property type="entry name" value="Glyoxalase/Bleomycin resistance protein/Dihydroxybiphenyl dioxygenase"/>
    <property type="match status" value="1"/>
</dbReference>
<accession>A0ABW5IH94</accession>
<dbReference type="PANTHER" id="PTHR33993">
    <property type="entry name" value="GLYOXALASE-RELATED"/>
    <property type="match status" value="1"/>
</dbReference>
<dbReference type="InterPro" id="IPR029068">
    <property type="entry name" value="Glyas_Bleomycin-R_OHBP_Dase"/>
</dbReference>
<dbReference type="InterPro" id="IPR004360">
    <property type="entry name" value="Glyas_Fos-R_dOase_dom"/>
</dbReference>
<gene>
    <name evidence="2" type="ORF">ACFSRY_01810</name>
</gene>
<dbReference type="RefSeq" id="WP_377502838.1">
    <property type="nucleotide sequence ID" value="NZ_JBHULU010000002.1"/>
</dbReference>
<proteinExistence type="predicted"/>
<evidence type="ECO:0000313" key="3">
    <source>
        <dbReference type="Proteomes" id="UP001597544"/>
    </source>
</evidence>
<evidence type="ECO:0000259" key="1">
    <source>
        <dbReference type="PROSITE" id="PS51819"/>
    </source>
</evidence>
<dbReference type="InterPro" id="IPR052164">
    <property type="entry name" value="Anthracycline_SecMetBiosynth"/>
</dbReference>
<dbReference type="Pfam" id="PF00903">
    <property type="entry name" value="Glyoxalase"/>
    <property type="match status" value="1"/>
</dbReference>
<dbReference type="PROSITE" id="PS51819">
    <property type="entry name" value="VOC"/>
    <property type="match status" value="1"/>
</dbReference>
<feature type="domain" description="VOC" evidence="1">
    <location>
        <begin position="7"/>
        <end position="128"/>
    </location>
</feature>
<dbReference type="EMBL" id="JBHULU010000002">
    <property type="protein sequence ID" value="MFD2512589.1"/>
    <property type="molecule type" value="Genomic_DNA"/>
</dbReference>
<dbReference type="CDD" id="cd07247">
    <property type="entry name" value="SgaA_N_like"/>
    <property type="match status" value="1"/>
</dbReference>
<organism evidence="2 3">
    <name type="scientific">Pontibacter locisalis</name>
    <dbReference type="NCBI Taxonomy" id="1719035"/>
    <lineage>
        <taxon>Bacteria</taxon>
        <taxon>Pseudomonadati</taxon>
        <taxon>Bacteroidota</taxon>
        <taxon>Cytophagia</taxon>
        <taxon>Cytophagales</taxon>
        <taxon>Hymenobacteraceae</taxon>
        <taxon>Pontibacter</taxon>
    </lineage>
</organism>
<dbReference type="PANTHER" id="PTHR33993:SF2">
    <property type="entry name" value="VOC DOMAIN-CONTAINING PROTEIN"/>
    <property type="match status" value="1"/>
</dbReference>
<keyword evidence="3" id="KW-1185">Reference proteome</keyword>
<name>A0ABW5IH94_9BACT</name>
<dbReference type="InterPro" id="IPR037523">
    <property type="entry name" value="VOC_core"/>
</dbReference>
<reference evidence="3" key="1">
    <citation type="journal article" date="2019" name="Int. J. Syst. Evol. Microbiol.">
        <title>The Global Catalogue of Microorganisms (GCM) 10K type strain sequencing project: providing services to taxonomists for standard genome sequencing and annotation.</title>
        <authorList>
            <consortium name="The Broad Institute Genomics Platform"/>
            <consortium name="The Broad Institute Genome Sequencing Center for Infectious Disease"/>
            <person name="Wu L."/>
            <person name="Ma J."/>
        </authorList>
    </citation>
    <scope>NUCLEOTIDE SEQUENCE [LARGE SCALE GENOMIC DNA]</scope>
    <source>
        <strain evidence="3">KCTC 42498</strain>
    </source>
</reference>
<dbReference type="Gene3D" id="3.10.180.10">
    <property type="entry name" value="2,3-Dihydroxybiphenyl 1,2-Dioxygenase, domain 1"/>
    <property type="match status" value="1"/>
</dbReference>
<evidence type="ECO:0000313" key="2">
    <source>
        <dbReference type="EMBL" id="MFD2512589.1"/>
    </source>
</evidence>
<dbReference type="Proteomes" id="UP001597544">
    <property type="component" value="Unassembled WGS sequence"/>
</dbReference>
<comment type="caution">
    <text evidence="2">The sequence shown here is derived from an EMBL/GenBank/DDBJ whole genome shotgun (WGS) entry which is preliminary data.</text>
</comment>
<sequence length="128" mass="14317">MGDKNNAVSWFEIPVKDMQRAITFYNQVFGYELEHHVFGDEEMAWFPFKEDGTGASGSLVKNEEFYKPSVNGILVYFSSPSGDLATELAKVESAGGRVLQAKKLITEEIGYMGLFLDTEGNRLAIHSR</sequence>
<protein>
    <submittedName>
        <fullName evidence="2">VOC family protein</fullName>
    </submittedName>
</protein>